<dbReference type="InterPro" id="IPR036188">
    <property type="entry name" value="FAD/NAD-bd_sf"/>
</dbReference>
<comment type="catalytic activity">
    <reaction evidence="9">
        <text>ubiquinone-10 + hydrogen sulfide + sulfite + 2 H(+) = ubiquinol-10 + thiosulfate</text>
        <dbReference type="Rhea" id="RHEA:38359"/>
        <dbReference type="ChEBI" id="CHEBI:15378"/>
        <dbReference type="ChEBI" id="CHEBI:17359"/>
        <dbReference type="ChEBI" id="CHEBI:29919"/>
        <dbReference type="ChEBI" id="CHEBI:33542"/>
        <dbReference type="ChEBI" id="CHEBI:46245"/>
        <dbReference type="ChEBI" id="CHEBI:64183"/>
    </reaction>
    <physiologicalReaction direction="left-to-right" evidence="9">
        <dbReference type="Rhea" id="RHEA:38360"/>
    </physiologicalReaction>
</comment>
<keyword evidence="6" id="KW-0809">Transit peptide</keyword>
<evidence type="ECO:0000256" key="9">
    <source>
        <dbReference type="ARBA" id="ARBA00051038"/>
    </source>
</evidence>
<evidence type="ECO:0000259" key="18">
    <source>
        <dbReference type="Pfam" id="PF07992"/>
    </source>
</evidence>
<evidence type="ECO:0000256" key="13">
    <source>
        <dbReference type="ARBA" id="ARBA00060891"/>
    </source>
</evidence>
<evidence type="ECO:0000256" key="17">
    <source>
        <dbReference type="SAM" id="Phobius"/>
    </source>
</evidence>
<evidence type="ECO:0000256" key="10">
    <source>
        <dbReference type="ARBA" id="ARBA00052810"/>
    </source>
</evidence>
<dbReference type="AlphaFoldDB" id="A0A3Q0KGN3"/>
<name>A0A3Q0KGN3_SCHMA</name>
<dbReference type="GO" id="GO:0005739">
    <property type="term" value="C:mitochondrion"/>
    <property type="evidence" value="ECO:0007669"/>
    <property type="project" value="UniProtKB-SubCell"/>
</dbReference>
<feature type="domain" description="FAD/NAD(P)-binding" evidence="18">
    <location>
        <begin position="51"/>
        <end position="381"/>
    </location>
</feature>
<comment type="catalytic activity">
    <reaction evidence="10">
        <text>ubiquinone-10 + hydrogen sulfide + glutathione + H(+) = S-sulfanylglutathione + ubiquinol-10</text>
        <dbReference type="Rhea" id="RHEA:62608"/>
        <dbReference type="ChEBI" id="CHEBI:15378"/>
        <dbReference type="ChEBI" id="CHEBI:29919"/>
        <dbReference type="ChEBI" id="CHEBI:46245"/>
        <dbReference type="ChEBI" id="CHEBI:57925"/>
        <dbReference type="ChEBI" id="CHEBI:58905"/>
        <dbReference type="ChEBI" id="CHEBI:64183"/>
    </reaction>
    <physiologicalReaction direction="left-to-right" evidence="10">
        <dbReference type="Rhea" id="RHEA:62609"/>
    </physiologicalReaction>
</comment>
<dbReference type="PANTHER" id="PTHR10632">
    <property type="entry name" value="SULFIDE:QUINONE OXIDOREDUCTASE"/>
    <property type="match status" value="1"/>
</dbReference>
<keyword evidence="8" id="KW-0496">Mitochondrion</keyword>
<evidence type="ECO:0000256" key="16">
    <source>
        <dbReference type="ARBA" id="ARBA00082958"/>
    </source>
</evidence>
<dbReference type="InterPro" id="IPR023753">
    <property type="entry name" value="FAD/NAD-binding_dom"/>
</dbReference>
<evidence type="ECO:0000256" key="8">
    <source>
        <dbReference type="ARBA" id="ARBA00023128"/>
    </source>
</evidence>
<dbReference type="GO" id="GO:0048038">
    <property type="term" value="F:quinone binding"/>
    <property type="evidence" value="ECO:0007669"/>
    <property type="project" value="UniProtKB-KW"/>
</dbReference>
<evidence type="ECO:0000313" key="20">
    <source>
        <dbReference type="WBParaSite" id="Smp_062070.1"/>
    </source>
</evidence>
<dbReference type="GO" id="GO:0071949">
    <property type="term" value="F:FAD binding"/>
    <property type="evidence" value="ECO:0007669"/>
    <property type="project" value="TreeGrafter"/>
</dbReference>
<keyword evidence="17" id="KW-1133">Transmembrane helix</keyword>
<comment type="cofactor">
    <cofactor evidence="1">
        <name>FAD</name>
        <dbReference type="ChEBI" id="CHEBI:57692"/>
    </cofactor>
</comment>
<keyword evidence="7" id="KW-0560">Oxidoreductase</keyword>
<keyword evidence="19" id="KW-1185">Reference proteome</keyword>
<dbReference type="InterPro" id="IPR015904">
    <property type="entry name" value="Sulphide_quinone_reductase"/>
</dbReference>
<evidence type="ECO:0000256" key="6">
    <source>
        <dbReference type="ARBA" id="ARBA00022946"/>
    </source>
</evidence>
<evidence type="ECO:0000256" key="3">
    <source>
        <dbReference type="ARBA" id="ARBA00022630"/>
    </source>
</evidence>
<sequence>MFRLEIVCKLFHFMRLPNEEMEVFSKPTLFTRVFALSIRNMSSTNQQPKHKILIVGGGAGGCAMANRLCKHFEKNEVAVIEPSAVTFTIPYSCSSGYLYIIIFFSIVFIIQTHYYQPLWTLVGAGIKPLKESVQPLEKVLTSKAKLYKDKITHIEPKESYVVLSNGDKISYEYLILALGITLRYDKVIGAEEALKNDPRVCSNYSTDYVEKTYKAYQNFNGGNAVFTLPAGPIKCAGAPQKVMYLFEDYMKRSGKKILANIHYFTATNKLFSVDKYSENLTEICKKRNINCNLSYNLVEVDSQASEAVFQHMETKELKRIKYDFLHITPPMCCPEILTKTPKLTNPKSCDYVDVNVKTLRHNHYDNIFALGDCAALPTSKTAAAVSSQAATLEKNLCDVIKGGQGNVSEYDGYTACPIVTGYNRGIIAEFDYRAKPLETLPIDQGKERYIFYFMKTYILPPLYWDGLLKGIWSGPKSIRNLLHLHRPSYSDPQK</sequence>
<keyword evidence="3" id="KW-0285">Flavoprotein</keyword>
<evidence type="ECO:0000256" key="4">
    <source>
        <dbReference type="ARBA" id="ARBA00022719"/>
    </source>
</evidence>
<evidence type="ECO:0000256" key="2">
    <source>
        <dbReference type="ARBA" id="ARBA00004173"/>
    </source>
</evidence>
<dbReference type="PANTHER" id="PTHR10632:SF2">
    <property type="entry name" value="SULFIDE:QUINONE OXIDOREDUCTASE, MITOCHONDRIAL"/>
    <property type="match status" value="1"/>
</dbReference>
<evidence type="ECO:0000256" key="11">
    <source>
        <dbReference type="ARBA" id="ARBA00052986"/>
    </source>
</evidence>
<evidence type="ECO:0000256" key="5">
    <source>
        <dbReference type="ARBA" id="ARBA00022827"/>
    </source>
</evidence>
<dbReference type="GO" id="GO:0106436">
    <property type="term" value="F:glutathione-dependent sulfide quinone oxidoreductase activity"/>
    <property type="evidence" value="ECO:0007669"/>
    <property type="project" value="UniProtKB-EC"/>
</dbReference>
<organism evidence="19 20">
    <name type="scientific">Schistosoma mansoni</name>
    <name type="common">Blood fluke</name>
    <dbReference type="NCBI Taxonomy" id="6183"/>
    <lineage>
        <taxon>Eukaryota</taxon>
        <taxon>Metazoa</taxon>
        <taxon>Spiralia</taxon>
        <taxon>Lophotrochozoa</taxon>
        <taxon>Platyhelminthes</taxon>
        <taxon>Trematoda</taxon>
        <taxon>Digenea</taxon>
        <taxon>Strigeidida</taxon>
        <taxon>Schistosomatoidea</taxon>
        <taxon>Schistosomatidae</taxon>
        <taxon>Schistosoma</taxon>
    </lineage>
</organism>
<evidence type="ECO:0000256" key="7">
    <source>
        <dbReference type="ARBA" id="ARBA00023002"/>
    </source>
</evidence>
<dbReference type="EC" id="1.8.5.8" evidence="14"/>
<comment type="catalytic activity">
    <reaction evidence="11">
        <text>a quinone + hydrogen sulfide + glutathione + H(+) = S-sulfanylglutathione + a quinol</text>
        <dbReference type="Rhea" id="RHEA:55156"/>
        <dbReference type="ChEBI" id="CHEBI:15378"/>
        <dbReference type="ChEBI" id="CHEBI:24646"/>
        <dbReference type="ChEBI" id="CHEBI:29919"/>
        <dbReference type="ChEBI" id="CHEBI:57925"/>
        <dbReference type="ChEBI" id="CHEBI:58905"/>
        <dbReference type="ChEBI" id="CHEBI:132124"/>
        <dbReference type="EC" id="1.8.5.8"/>
    </reaction>
    <physiologicalReaction direction="left-to-right" evidence="11">
        <dbReference type="Rhea" id="RHEA:55157"/>
    </physiologicalReaction>
</comment>
<dbReference type="GO" id="GO:0070221">
    <property type="term" value="P:sulfide oxidation, using sulfide:quinone oxidoreductase"/>
    <property type="evidence" value="ECO:0007669"/>
    <property type="project" value="TreeGrafter"/>
</dbReference>
<evidence type="ECO:0000256" key="12">
    <source>
        <dbReference type="ARBA" id="ARBA00059167"/>
    </source>
</evidence>
<dbReference type="Pfam" id="PF07992">
    <property type="entry name" value="Pyr_redox_2"/>
    <property type="match status" value="1"/>
</dbReference>
<dbReference type="SUPFAM" id="SSF51905">
    <property type="entry name" value="FAD/NAD(P)-binding domain"/>
    <property type="match status" value="2"/>
</dbReference>
<dbReference type="InParanoid" id="A0A3Q0KGN3"/>
<evidence type="ECO:0000313" key="19">
    <source>
        <dbReference type="Proteomes" id="UP000008854"/>
    </source>
</evidence>
<keyword evidence="4" id="KW-0874">Quinone</keyword>
<dbReference type="Proteomes" id="UP000008854">
    <property type="component" value="Unassembled WGS sequence"/>
</dbReference>
<evidence type="ECO:0000256" key="14">
    <source>
        <dbReference type="ARBA" id="ARBA00066447"/>
    </source>
</evidence>
<protein>
    <recommendedName>
        <fullName evidence="15">Sulfide:quinone oxidoreductase, mitochondrial</fullName>
        <ecNumber evidence="14">1.8.5.8</ecNumber>
    </recommendedName>
    <alternativeName>
        <fullName evidence="16">Sulfide quinone oxidoreductase</fullName>
    </alternativeName>
</protein>
<keyword evidence="5" id="KW-0274">FAD</keyword>
<keyword evidence="17" id="KW-0812">Transmembrane</keyword>
<comment type="similarity">
    <text evidence="13">Belongs to the SQRD family.</text>
</comment>
<proteinExistence type="inferred from homology"/>
<dbReference type="FunFam" id="3.50.50.60:FF:000034">
    <property type="entry name" value="sulfide:quinone oxidoreductase, mitochondrial"/>
    <property type="match status" value="1"/>
</dbReference>
<dbReference type="WBParaSite" id="Smp_062070.1">
    <property type="protein sequence ID" value="Smp_062070.1"/>
    <property type="gene ID" value="Smp_062070"/>
</dbReference>
<reference evidence="20" key="2">
    <citation type="submission" date="2018-12" db="UniProtKB">
        <authorList>
            <consortium name="WormBaseParasite"/>
        </authorList>
    </citation>
    <scope>IDENTIFICATION</scope>
    <source>
        <strain evidence="20">Puerto Rican</strain>
    </source>
</reference>
<evidence type="ECO:0000256" key="15">
    <source>
        <dbReference type="ARBA" id="ARBA00070160"/>
    </source>
</evidence>
<dbReference type="STRING" id="6183.A0A3Q0KGN3"/>
<evidence type="ECO:0000256" key="1">
    <source>
        <dbReference type="ARBA" id="ARBA00001974"/>
    </source>
</evidence>
<comment type="subcellular location">
    <subcellularLocation>
        <location evidence="2">Mitochondrion</location>
    </subcellularLocation>
</comment>
<keyword evidence="17" id="KW-0472">Membrane</keyword>
<dbReference type="Gene3D" id="3.50.50.60">
    <property type="entry name" value="FAD/NAD(P)-binding domain"/>
    <property type="match status" value="3"/>
</dbReference>
<reference evidence="19" key="1">
    <citation type="journal article" date="2012" name="PLoS Negl. Trop. Dis.">
        <title>A systematically improved high quality genome and transcriptome of the human blood fluke Schistosoma mansoni.</title>
        <authorList>
            <person name="Protasio A.V."/>
            <person name="Tsai I.J."/>
            <person name="Babbage A."/>
            <person name="Nichol S."/>
            <person name="Hunt M."/>
            <person name="Aslett M.A."/>
            <person name="De Silva N."/>
            <person name="Velarde G.S."/>
            <person name="Anderson T.J."/>
            <person name="Clark R.C."/>
            <person name="Davidson C."/>
            <person name="Dillon G.P."/>
            <person name="Holroyd N.E."/>
            <person name="LoVerde P.T."/>
            <person name="Lloyd C."/>
            <person name="McQuillan J."/>
            <person name="Oliveira G."/>
            <person name="Otto T.D."/>
            <person name="Parker-Manuel S.J."/>
            <person name="Quail M.A."/>
            <person name="Wilson R.A."/>
            <person name="Zerlotini A."/>
            <person name="Dunne D.W."/>
            <person name="Berriman M."/>
        </authorList>
    </citation>
    <scope>NUCLEOTIDE SEQUENCE [LARGE SCALE GENOMIC DNA]</scope>
    <source>
        <strain evidence="19">Puerto Rican</strain>
    </source>
</reference>
<comment type="function">
    <text evidence="12">Catalyzes the oxidation of hydrogen sulfide with the help of a quinone, such as ubiquinone-10, giving rise to thiosulfate and ultimately to sulfane (molecular sulfur) atoms. Requires an additional electron acceptor; can use sulfite, sulfide or cyanide (in vitro). It is believed the in vivo electron acceptor is glutathione.</text>
</comment>
<dbReference type="GO" id="GO:0070224">
    <property type="term" value="F:sulfide:quinone oxidoreductase activity"/>
    <property type="evidence" value="ECO:0007669"/>
    <property type="project" value="TreeGrafter"/>
</dbReference>
<feature type="transmembrane region" description="Helical" evidence="17">
    <location>
        <begin position="96"/>
        <end position="115"/>
    </location>
</feature>
<dbReference type="FunCoup" id="A0A3Q0KGN3">
    <property type="interactions" value="438"/>
</dbReference>
<accession>A0A3Q0KGN3</accession>